<feature type="region of interest" description="Disordered" evidence="1">
    <location>
        <begin position="1"/>
        <end position="55"/>
    </location>
</feature>
<dbReference type="Pfam" id="PF13384">
    <property type="entry name" value="HTH_23"/>
    <property type="match status" value="1"/>
</dbReference>
<dbReference type="AlphaFoldDB" id="A0A0F3GLM7"/>
<dbReference type="Proteomes" id="UP000033423">
    <property type="component" value="Unassembled WGS sequence"/>
</dbReference>
<organism evidence="2 3">
    <name type="scientific">Candidatus Magnetobacterium bavaricum</name>
    <dbReference type="NCBI Taxonomy" id="29290"/>
    <lineage>
        <taxon>Bacteria</taxon>
        <taxon>Pseudomonadati</taxon>
        <taxon>Nitrospirota</taxon>
        <taxon>Thermodesulfovibrionia</taxon>
        <taxon>Thermodesulfovibrionales</taxon>
        <taxon>Candidatus Magnetobacteriaceae</taxon>
        <taxon>Candidatus Magnetobacterium</taxon>
    </lineage>
</organism>
<proteinExistence type="predicted"/>
<evidence type="ECO:0000313" key="3">
    <source>
        <dbReference type="Proteomes" id="UP000033423"/>
    </source>
</evidence>
<accession>A0A0F3GLM7</accession>
<reference evidence="2 3" key="1">
    <citation type="submission" date="2015-02" db="EMBL/GenBank/DDBJ databases">
        <title>Single-cell genomics of uncultivated deep-branching MTB reveals a conserved set of magnetosome genes.</title>
        <authorList>
            <person name="Kolinko S."/>
            <person name="Richter M."/>
            <person name="Glockner F.O."/>
            <person name="Brachmann A."/>
            <person name="Schuler D."/>
        </authorList>
    </citation>
    <scope>NUCLEOTIDE SEQUENCE [LARGE SCALE GENOMIC DNA]</scope>
    <source>
        <strain evidence="2">TM-1</strain>
    </source>
</reference>
<protein>
    <submittedName>
        <fullName evidence="2">Uncharacterized protein</fullName>
    </submittedName>
</protein>
<dbReference type="EMBL" id="LACI01002141">
    <property type="protein sequence ID" value="KJU82864.1"/>
    <property type="molecule type" value="Genomic_DNA"/>
</dbReference>
<gene>
    <name evidence="2" type="ORF">MBAV_004945</name>
</gene>
<comment type="caution">
    <text evidence="2">The sequence shown here is derived from an EMBL/GenBank/DDBJ whole genome shotgun (WGS) entry which is preliminary data.</text>
</comment>
<keyword evidence="3" id="KW-1185">Reference proteome</keyword>
<evidence type="ECO:0000313" key="2">
    <source>
        <dbReference type="EMBL" id="KJU82864.1"/>
    </source>
</evidence>
<sequence length="165" mass="18908">MKADILDTLGHSGSTSELPRLPRPKVAPAAANNRTKNLNAPGRTRNLDTPGHTRHSCHKCRNYIKCKEACIYVEEILHRQELPFEATLQYEDSRLTKDYNEVLVEIREALIGRSKINISKIRQLKDVKLRAIAVMLYARLPVADIADLLQKSKSQVYRYIQKGQW</sequence>
<evidence type="ECO:0000256" key="1">
    <source>
        <dbReference type="SAM" id="MobiDB-lite"/>
    </source>
</evidence>
<name>A0A0F3GLM7_9BACT</name>